<dbReference type="RefSeq" id="WP_330161480.1">
    <property type="nucleotide sequence ID" value="NZ_JAUUCC010000123.1"/>
</dbReference>
<name>A0ABU7KZB8_9ACTN</name>
<evidence type="ECO:0008006" key="4">
    <source>
        <dbReference type="Google" id="ProtNLM"/>
    </source>
</evidence>
<feature type="region of interest" description="Disordered" evidence="1">
    <location>
        <begin position="77"/>
        <end position="121"/>
    </location>
</feature>
<evidence type="ECO:0000256" key="1">
    <source>
        <dbReference type="SAM" id="MobiDB-lite"/>
    </source>
</evidence>
<protein>
    <recommendedName>
        <fullName evidence="4">Transposase</fullName>
    </recommendedName>
</protein>
<dbReference type="EMBL" id="JAUUCC010000123">
    <property type="protein sequence ID" value="MEE2054651.1"/>
    <property type="molecule type" value="Genomic_DNA"/>
</dbReference>
<accession>A0ABU7KZB8</accession>
<reference evidence="2 3" key="1">
    <citation type="submission" date="2023-07" db="EMBL/GenBank/DDBJ databases">
        <authorList>
            <person name="Girao M."/>
            <person name="Carvalho M.F."/>
        </authorList>
    </citation>
    <scope>NUCLEOTIDE SEQUENCE [LARGE SCALE GENOMIC DNA]</scope>
    <source>
        <strain evidence="2 3">66/93</strain>
    </source>
</reference>
<organism evidence="2 3">
    <name type="scientific">Nocardiopsis tropica</name>
    <dbReference type="NCBI Taxonomy" id="109330"/>
    <lineage>
        <taxon>Bacteria</taxon>
        <taxon>Bacillati</taxon>
        <taxon>Actinomycetota</taxon>
        <taxon>Actinomycetes</taxon>
        <taxon>Streptosporangiales</taxon>
        <taxon>Nocardiopsidaceae</taxon>
        <taxon>Nocardiopsis</taxon>
    </lineage>
</organism>
<evidence type="ECO:0000313" key="2">
    <source>
        <dbReference type="EMBL" id="MEE2054651.1"/>
    </source>
</evidence>
<evidence type="ECO:0000313" key="3">
    <source>
        <dbReference type="Proteomes" id="UP001348641"/>
    </source>
</evidence>
<gene>
    <name evidence="2" type="ORF">Q8A49_29555</name>
</gene>
<sequence>MDVLGLYQGGASWRRVRITIEHLPPESPTKTAMRLDAEHAGVAADEDYEPADAPWSSLEMLTAVVIDRLGELSYVLQKSNGGKPDKPKPTPRPGVRAKKKTRFAPVSGANAEHLWRRLNAP</sequence>
<proteinExistence type="predicted"/>
<dbReference type="Proteomes" id="UP001348641">
    <property type="component" value="Unassembled WGS sequence"/>
</dbReference>
<comment type="caution">
    <text evidence="2">The sequence shown here is derived from an EMBL/GenBank/DDBJ whole genome shotgun (WGS) entry which is preliminary data.</text>
</comment>